<dbReference type="RefSeq" id="WP_263050009.1">
    <property type="nucleotide sequence ID" value="NZ_CP106735.1"/>
</dbReference>
<gene>
    <name evidence="3" type="ORF">N7E81_12935</name>
</gene>
<dbReference type="InterPro" id="IPR022409">
    <property type="entry name" value="PKD/Chitinase_dom"/>
</dbReference>
<name>A0ABY6CWL5_9BACT</name>
<dbReference type="Gene3D" id="2.60.120.260">
    <property type="entry name" value="Galactose-binding domain-like"/>
    <property type="match status" value="1"/>
</dbReference>
<feature type="domain" description="PKD" evidence="2">
    <location>
        <begin position="409"/>
        <end position="459"/>
    </location>
</feature>
<protein>
    <submittedName>
        <fullName evidence="3">PKD domain-containing protein</fullName>
    </submittedName>
</protein>
<feature type="region of interest" description="Disordered" evidence="1">
    <location>
        <begin position="483"/>
        <end position="514"/>
    </location>
</feature>
<dbReference type="EMBL" id="CP106735">
    <property type="protein sequence ID" value="UXX78263.1"/>
    <property type="molecule type" value="Genomic_DNA"/>
</dbReference>
<feature type="domain" description="PKD" evidence="2">
    <location>
        <begin position="71"/>
        <end position="126"/>
    </location>
</feature>
<dbReference type="InterPro" id="IPR035986">
    <property type="entry name" value="PKD_dom_sf"/>
</dbReference>
<feature type="domain" description="PKD" evidence="2">
    <location>
        <begin position="339"/>
        <end position="394"/>
    </location>
</feature>
<evidence type="ECO:0000313" key="4">
    <source>
        <dbReference type="Proteomes" id="UP001062165"/>
    </source>
</evidence>
<dbReference type="SMART" id="SM00089">
    <property type="entry name" value="PKD"/>
    <property type="match status" value="3"/>
</dbReference>
<dbReference type="Pfam" id="PF18911">
    <property type="entry name" value="PKD_4"/>
    <property type="match status" value="2"/>
</dbReference>
<dbReference type="SUPFAM" id="SSF49299">
    <property type="entry name" value="PKD domain"/>
    <property type="match status" value="3"/>
</dbReference>
<dbReference type="InterPro" id="IPR013783">
    <property type="entry name" value="Ig-like_fold"/>
</dbReference>
<evidence type="ECO:0000259" key="2">
    <source>
        <dbReference type="PROSITE" id="PS50093"/>
    </source>
</evidence>
<dbReference type="Proteomes" id="UP001062165">
    <property type="component" value="Chromosome"/>
</dbReference>
<accession>A0ABY6CWL5</accession>
<organism evidence="3 4">
    <name type="scientific">Reichenbachiella carrageenanivorans</name>
    <dbReference type="NCBI Taxonomy" id="2979869"/>
    <lineage>
        <taxon>Bacteria</taxon>
        <taxon>Pseudomonadati</taxon>
        <taxon>Bacteroidota</taxon>
        <taxon>Cytophagia</taxon>
        <taxon>Cytophagales</taxon>
        <taxon>Reichenbachiellaceae</taxon>
        <taxon>Reichenbachiella</taxon>
    </lineage>
</organism>
<dbReference type="PROSITE" id="PS50093">
    <property type="entry name" value="PKD"/>
    <property type="match status" value="3"/>
</dbReference>
<reference evidence="3" key="1">
    <citation type="submission" date="2022-10" db="EMBL/GenBank/DDBJ databases">
        <title>Comparative genomics and taxonomic characterization of three novel marine species of genus Reichenbachiella exhibiting antioxidant and polysaccharide degradation activities.</title>
        <authorList>
            <person name="Muhammad N."/>
            <person name="Lee Y.-J."/>
            <person name="Ko J."/>
            <person name="Kim S.-G."/>
        </authorList>
    </citation>
    <scope>NUCLEOTIDE SEQUENCE</scope>
    <source>
        <strain evidence="3">Wsw4-B4</strain>
    </source>
</reference>
<dbReference type="CDD" id="cd00146">
    <property type="entry name" value="PKD"/>
    <property type="match status" value="3"/>
</dbReference>
<sequence>MKNSLSNTLHKAAKYLLGLVAIGLINACVEDVLPGAGSKPDEVPPGANFSYASDAEDFKKIIFTNLSQEAISFEWDFGVPGAEVPDSVLTAKDPEFTYPDEDTYSVKLIATDGLGISDTITLEVVVVKGPYLPVILEAGFEDGQLDGGTGDGRDAWRSKTWTADGNSWADENAVFGISASPVTYGSQAAKLEPQPSNPRQGYQEITVDADQNYDLYFWYTMKDGADDPWATVSIVGVTDHGPITSKVEAQAGIIASVTVKDDSEPEVYVQQKLSFYSGTNTTVAIYFWNDGNVETRLDEFSIEIGSAGAVPPSVSFTAEQSAVNYLEYTFVNSSIDAESYQWDLGDGNTSTDASPTHTYAEAGMYTVSLIGTNESGLTADFSTTIDIQDPVTAEFSYAEGADVFTIDFSDESVNAVSVMWDFGDGYSFSTTEKNADITHIYTGGPGFYIVKLTSTSSTGLESEKLETLAIGVPKVLGGDFEDTDTGDDRDYWKPASFSGSETSTTPYGGSSDGAFQTYDGTDTESKTRGAKIDASRCAVDASGNVSTGNTRYAYQEISGLSAGVEYYLEYSYNNSGGTIVAGEILDGHFDDGSNALAASLNGSSLVEIQGTAATGEDIGNSWRTIRGKFTAPASGNVSIWMWAFGGQSYYDNIKILPASIVDTP</sequence>
<feature type="compositionally biased region" description="Polar residues" evidence="1">
    <location>
        <begin position="497"/>
        <end position="508"/>
    </location>
</feature>
<dbReference type="Gene3D" id="2.60.40.10">
    <property type="entry name" value="Immunoglobulins"/>
    <property type="match status" value="3"/>
</dbReference>
<evidence type="ECO:0000256" key="1">
    <source>
        <dbReference type="SAM" id="MobiDB-lite"/>
    </source>
</evidence>
<keyword evidence="4" id="KW-1185">Reference proteome</keyword>
<evidence type="ECO:0000313" key="3">
    <source>
        <dbReference type="EMBL" id="UXX78263.1"/>
    </source>
</evidence>
<dbReference type="InterPro" id="IPR000601">
    <property type="entry name" value="PKD_dom"/>
</dbReference>
<proteinExistence type="predicted"/>